<dbReference type="NCBIfam" id="NF004636">
    <property type="entry name" value="PRK05985.1"/>
    <property type="match status" value="1"/>
</dbReference>
<dbReference type="FunFam" id="3.20.20.140:FF:000019">
    <property type="entry name" value="Cytosine deaminase"/>
    <property type="match status" value="1"/>
</dbReference>
<dbReference type="CDD" id="cd01293">
    <property type="entry name" value="Bact_CD"/>
    <property type="match status" value="1"/>
</dbReference>
<dbReference type="EMBL" id="LZSY01000085">
    <property type="protein sequence ID" value="OBB91604.1"/>
    <property type="molecule type" value="Genomic_DNA"/>
</dbReference>
<dbReference type="InterPro" id="IPR011059">
    <property type="entry name" value="Metal-dep_hydrolase_composite"/>
</dbReference>
<dbReference type="OrthoDB" id="3366604at2"/>
<dbReference type="Gene3D" id="3.20.20.140">
    <property type="entry name" value="Metal-dependent hydrolases"/>
    <property type="match status" value="1"/>
</dbReference>
<dbReference type="InterPro" id="IPR052349">
    <property type="entry name" value="Metallo-hydrolase_Enzymes"/>
</dbReference>
<dbReference type="PANTHER" id="PTHR32027:SF9">
    <property type="entry name" value="BLL3847 PROTEIN"/>
    <property type="match status" value="1"/>
</dbReference>
<evidence type="ECO:0000313" key="4">
    <source>
        <dbReference type="EMBL" id="OBB91604.1"/>
    </source>
</evidence>
<dbReference type="GO" id="GO:0019239">
    <property type="term" value="F:deaminase activity"/>
    <property type="evidence" value="ECO:0007669"/>
    <property type="project" value="UniProtKB-ARBA"/>
</dbReference>
<gene>
    <name evidence="4" type="ORF">A5779_23605</name>
</gene>
<feature type="domain" description="Amidohydrolase 3" evidence="3">
    <location>
        <begin position="49"/>
        <end position="394"/>
    </location>
</feature>
<dbReference type="GO" id="GO:0016814">
    <property type="term" value="F:hydrolase activity, acting on carbon-nitrogen (but not peptide) bonds, in cyclic amidines"/>
    <property type="evidence" value="ECO:0007669"/>
    <property type="project" value="TreeGrafter"/>
</dbReference>
<dbReference type="Gene3D" id="2.30.40.10">
    <property type="entry name" value="Urease, subunit C, domain 1"/>
    <property type="match status" value="1"/>
</dbReference>
<name>A0A1A0W5Z4_MYCPR</name>
<accession>A0A1A0W5Z4</accession>
<dbReference type="PANTHER" id="PTHR32027">
    <property type="entry name" value="CYTOSINE DEAMINASE"/>
    <property type="match status" value="1"/>
</dbReference>
<dbReference type="InterPro" id="IPR013108">
    <property type="entry name" value="Amidohydro_3"/>
</dbReference>
<proteinExistence type="predicted"/>
<dbReference type="GO" id="GO:0046872">
    <property type="term" value="F:metal ion binding"/>
    <property type="evidence" value="ECO:0007669"/>
    <property type="project" value="UniProtKB-KW"/>
</dbReference>
<dbReference type="Proteomes" id="UP000094008">
    <property type="component" value="Unassembled WGS sequence"/>
</dbReference>
<dbReference type="SUPFAM" id="SSF51338">
    <property type="entry name" value="Composite domain of metallo-dependent hydrolases"/>
    <property type="match status" value="1"/>
</dbReference>
<comment type="caution">
    <text evidence="4">The sequence shown here is derived from an EMBL/GenBank/DDBJ whole genome shotgun (WGS) entry which is preliminary data.</text>
</comment>
<sequence length="401" mass="41879">MTGPALDALVDATLPDGRRVDVTLRDGRIEAIVDRGQPDSTPAQPGRHAIDCGGALLLSAFVDGHCHLDKTFWGAPWQPHVASGSLRERIAHERDLRARIGVPVALRATALAEHMVSLGTGHVRSHVDIDPDVKLDGLHQLLEVRESLRDKLSIQLVAFPQSGVVTAPGVPDLLDAALSEGADLIGGLDPAGFDGDVDGQLDVVFGLAERHGAGIDIHLHDGGELGTRQLHAIAERTKSLGLAGKVTVSHAYCLGPVDKAAVDRTATALAAAGVSLMTNGPAGTMPPVLRLREHGVLVFAGSDNIRDAWWSYGTGDMLERATIIGLEGGLMTDDELGYAASLVTDSAAAALGLADYGVHPGNRADLVVIAAANPAEAVAGHPERLLVLHDGRVVRPADHLS</sequence>
<reference evidence="5" key="1">
    <citation type="submission" date="2016-06" db="EMBL/GenBank/DDBJ databases">
        <authorList>
            <person name="Sutton G."/>
            <person name="Brinkac L."/>
            <person name="Sanka R."/>
            <person name="Adams M."/>
            <person name="Lau E."/>
            <person name="Mehaffy C."/>
            <person name="Tameris M."/>
            <person name="Hatherill M."/>
            <person name="Hanekom W."/>
            <person name="Mahomed H."/>
            <person name="Mcshane H."/>
        </authorList>
    </citation>
    <scope>NUCLEOTIDE SEQUENCE [LARGE SCALE GENOMIC DNA]</scope>
    <source>
        <strain evidence="5">852002-10433_SCH5171157</strain>
    </source>
</reference>
<dbReference type="AlphaFoldDB" id="A0A1A0W5Z4"/>
<evidence type="ECO:0000259" key="3">
    <source>
        <dbReference type="Pfam" id="PF07969"/>
    </source>
</evidence>
<evidence type="ECO:0000256" key="1">
    <source>
        <dbReference type="ARBA" id="ARBA00022723"/>
    </source>
</evidence>
<dbReference type="Pfam" id="PF07969">
    <property type="entry name" value="Amidohydro_3"/>
    <property type="match status" value="1"/>
</dbReference>
<organism evidence="4 5">
    <name type="scientific">Mycolicibacterium peregrinum</name>
    <name type="common">Mycobacterium peregrinum</name>
    <dbReference type="NCBI Taxonomy" id="43304"/>
    <lineage>
        <taxon>Bacteria</taxon>
        <taxon>Bacillati</taxon>
        <taxon>Actinomycetota</taxon>
        <taxon>Actinomycetes</taxon>
        <taxon>Mycobacteriales</taxon>
        <taxon>Mycobacteriaceae</taxon>
        <taxon>Mycolicibacterium</taxon>
    </lineage>
</organism>
<dbReference type="RefSeq" id="WP_064881706.1">
    <property type="nucleotide sequence ID" value="NZ_LZSY01000085.1"/>
</dbReference>
<keyword evidence="2" id="KW-0378">Hydrolase</keyword>
<dbReference type="InterPro" id="IPR032466">
    <property type="entry name" value="Metal_Hydrolase"/>
</dbReference>
<dbReference type="SUPFAM" id="SSF51556">
    <property type="entry name" value="Metallo-dependent hydrolases"/>
    <property type="match status" value="1"/>
</dbReference>
<keyword evidence="1" id="KW-0479">Metal-binding</keyword>
<evidence type="ECO:0000313" key="5">
    <source>
        <dbReference type="Proteomes" id="UP000094008"/>
    </source>
</evidence>
<protein>
    <submittedName>
        <fullName evidence="4">Cytosine deaminase</fullName>
    </submittedName>
</protein>
<evidence type="ECO:0000256" key="2">
    <source>
        <dbReference type="ARBA" id="ARBA00022801"/>
    </source>
</evidence>